<reference evidence="1" key="2">
    <citation type="submission" date="2014-04" db="EMBL/GenBank/DDBJ databases">
        <authorList>
            <person name="Xu Y.W."/>
            <person name="Yang Q."/>
        </authorList>
    </citation>
    <scope>NUCLEOTIDE SEQUENCE</scope>
    <source>
        <strain evidence="1">DSM 44626</strain>
    </source>
</reference>
<dbReference type="Proteomes" id="UP000028880">
    <property type="component" value="Unassembled WGS sequence"/>
</dbReference>
<organism evidence="1">
    <name type="scientific">Mycobacterium triplex</name>
    <dbReference type="NCBI Taxonomy" id="47839"/>
    <lineage>
        <taxon>Bacteria</taxon>
        <taxon>Bacillati</taxon>
        <taxon>Actinomycetota</taxon>
        <taxon>Actinomycetes</taxon>
        <taxon>Mycobacteriales</taxon>
        <taxon>Mycobacteriaceae</taxon>
        <taxon>Mycobacterium</taxon>
        <taxon>Mycobacterium simiae complex</taxon>
    </lineage>
</organism>
<dbReference type="eggNOG" id="ENOG5032705">
    <property type="taxonomic scope" value="Bacteria"/>
</dbReference>
<sequence>MQTIALIVVAMIGAFMLVFGLGNIGCFSECAGNASGIKCSSCDSPSDGQTKLGYHYSAR</sequence>
<proteinExistence type="predicted"/>
<dbReference type="HOGENOM" id="CLU_2955700_0_0_11"/>
<dbReference type="EMBL" id="HG964446">
    <property type="protein sequence ID" value="CDO88098.1"/>
    <property type="molecule type" value="Genomic_DNA"/>
</dbReference>
<name>A0A024JXX8_9MYCO</name>
<protein>
    <submittedName>
        <fullName evidence="1">Uncharacterized protein</fullName>
    </submittedName>
</protein>
<accession>A0A024JXX8</accession>
<evidence type="ECO:0000313" key="1">
    <source>
        <dbReference type="EMBL" id="CDO88098.1"/>
    </source>
</evidence>
<dbReference type="AlphaFoldDB" id="A0A024JXX8"/>
<reference evidence="1" key="1">
    <citation type="journal article" date="2014" name="Genome Announc.">
        <title>Draft Genome Sequence of Mycobacterium triplex DSM 44626.</title>
        <authorList>
            <person name="Sassi M."/>
            <person name="Croce O."/>
            <person name="Robert C."/>
            <person name="Raoult D."/>
            <person name="Drancourt M."/>
        </authorList>
    </citation>
    <scope>NUCLEOTIDE SEQUENCE [LARGE SCALE GENOMIC DNA]</scope>
    <source>
        <strain evidence="1">DSM 44626</strain>
    </source>
</reference>
<gene>
    <name evidence="1" type="ORF">BN973_02457</name>
</gene>